<dbReference type="InterPro" id="IPR011995">
    <property type="entry name" value="OMPdecase_type-2"/>
</dbReference>
<dbReference type="Proteomes" id="UP000464378">
    <property type="component" value="Chromosome"/>
</dbReference>
<gene>
    <name evidence="7" type="primary">pyrF</name>
    <name evidence="9" type="ORF">GMBLW1_42400</name>
</gene>
<dbReference type="CDD" id="cd04725">
    <property type="entry name" value="OMP_decarboxylase_like"/>
    <property type="match status" value="1"/>
</dbReference>
<evidence type="ECO:0000256" key="2">
    <source>
        <dbReference type="ARBA" id="ARBA00008847"/>
    </source>
</evidence>
<evidence type="ECO:0000313" key="9">
    <source>
        <dbReference type="EMBL" id="VIP04953.1"/>
    </source>
</evidence>
<dbReference type="KEGG" id="tim:GMBLW1_42400"/>
<keyword evidence="4 7" id="KW-0665">Pyrimidine biosynthesis</keyword>
<evidence type="ECO:0000313" key="10">
    <source>
        <dbReference type="Proteomes" id="UP000464378"/>
    </source>
</evidence>
<dbReference type="PANTHER" id="PTHR43375">
    <property type="entry name" value="OROTIDINE 5'-PHOSPHATE DECARBOXYLASE"/>
    <property type="match status" value="1"/>
</dbReference>
<dbReference type="SUPFAM" id="SSF51366">
    <property type="entry name" value="Ribulose-phoshate binding barrel"/>
    <property type="match status" value="1"/>
</dbReference>
<dbReference type="UniPathway" id="UPA00070">
    <property type="reaction ID" value="UER00120"/>
</dbReference>
<dbReference type="GO" id="GO:0044205">
    <property type="term" value="P:'de novo' UMP biosynthetic process"/>
    <property type="evidence" value="ECO:0007669"/>
    <property type="project" value="UniProtKB-UniRule"/>
</dbReference>
<protein>
    <recommendedName>
        <fullName evidence="7">Orotidine 5'-phosphate decarboxylase</fullName>
        <ecNumber evidence="7">4.1.1.23</ecNumber>
    </recommendedName>
    <alternativeName>
        <fullName evidence="7">OMP decarboxylase</fullName>
        <shortName evidence="7">OMPDCase</shortName>
        <shortName evidence="7">OMPdecase</shortName>
    </alternativeName>
</protein>
<dbReference type="InterPro" id="IPR013785">
    <property type="entry name" value="Aldolase_TIM"/>
</dbReference>
<keyword evidence="5 7" id="KW-0456">Lyase</keyword>
<dbReference type="Gene3D" id="3.20.20.70">
    <property type="entry name" value="Aldolase class I"/>
    <property type="match status" value="1"/>
</dbReference>
<evidence type="ECO:0000256" key="3">
    <source>
        <dbReference type="ARBA" id="ARBA00022793"/>
    </source>
</evidence>
<dbReference type="InterPro" id="IPR001754">
    <property type="entry name" value="OMPdeCOase_dom"/>
</dbReference>
<dbReference type="PROSITE" id="PS00156">
    <property type="entry name" value="OMPDECASE"/>
    <property type="match status" value="1"/>
</dbReference>
<evidence type="ECO:0000256" key="6">
    <source>
        <dbReference type="ARBA" id="ARBA00049157"/>
    </source>
</evidence>
<evidence type="ECO:0000259" key="8">
    <source>
        <dbReference type="SMART" id="SM00934"/>
    </source>
</evidence>
<name>A0A6C2YUW3_9BACT</name>
<evidence type="ECO:0000256" key="5">
    <source>
        <dbReference type="ARBA" id="ARBA00023239"/>
    </source>
</evidence>
<comment type="pathway">
    <text evidence="1 7">Pyrimidine metabolism; UMP biosynthesis via de novo pathway; UMP from orotate: step 2/2.</text>
</comment>
<comment type="similarity">
    <text evidence="2 7">Belongs to the OMP decarboxylase family. Type 2 subfamily.</text>
</comment>
<proteinExistence type="inferred from homology"/>
<reference evidence="9" key="1">
    <citation type="submission" date="2019-04" db="EMBL/GenBank/DDBJ databases">
        <authorList>
            <consortium name="Science for Life Laboratories"/>
        </authorList>
    </citation>
    <scope>NUCLEOTIDE SEQUENCE</scope>
    <source>
        <strain evidence="9">MBLW1</strain>
    </source>
</reference>
<evidence type="ECO:0000256" key="7">
    <source>
        <dbReference type="HAMAP-Rule" id="MF_01215"/>
    </source>
</evidence>
<evidence type="ECO:0000256" key="4">
    <source>
        <dbReference type="ARBA" id="ARBA00022975"/>
    </source>
</evidence>
<dbReference type="InterPro" id="IPR018089">
    <property type="entry name" value="OMPdecase_AS"/>
</dbReference>
<dbReference type="GO" id="GO:0004590">
    <property type="term" value="F:orotidine-5'-phosphate decarboxylase activity"/>
    <property type="evidence" value="ECO:0007669"/>
    <property type="project" value="UniProtKB-UniRule"/>
</dbReference>
<comment type="catalytic activity">
    <reaction evidence="6 7">
        <text>orotidine 5'-phosphate + H(+) = UMP + CO2</text>
        <dbReference type="Rhea" id="RHEA:11596"/>
        <dbReference type="ChEBI" id="CHEBI:15378"/>
        <dbReference type="ChEBI" id="CHEBI:16526"/>
        <dbReference type="ChEBI" id="CHEBI:57538"/>
        <dbReference type="ChEBI" id="CHEBI:57865"/>
        <dbReference type="EC" id="4.1.1.23"/>
    </reaction>
</comment>
<keyword evidence="3 7" id="KW-0210">Decarboxylase</keyword>
<dbReference type="GO" id="GO:0006207">
    <property type="term" value="P:'de novo' pyrimidine nucleobase biosynthetic process"/>
    <property type="evidence" value="ECO:0007669"/>
    <property type="project" value="InterPro"/>
</dbReference>
<sequence length="301" mass="32029">MTPLHFADRLSDAVRRCGNAICLGIDPRWESLPRQFRAIAGEPTLAQVADAFAAFSIRVLELARGKVPVVKPQAAFFEGCGPDGMRALQTVLRTATEMGYQTILDAKRGDIASTATAYADAAFAGTPIGGKPLPVWNADSLTVNPYLGRDAIEPFIQTARASQRGLFILVRTSNPGAGMFQDLDVDGVPLYRHVGEAVAKWADESLGSCGYGDLGAVVGATHPTELAELRRLLPRVWFLVPGYGSQGGAAADVAPAFDSQGLGAVINSSRGLTFPYKPDDPAWESAITQAIDRMIADLANR</sequence>
<dbReference type="InParanoid" id="A0A6C2YUW3"/>
<feature type="domain" description="Orotidine 5'-phosphate decarboxylase" evidence="8">
    <location>
        <begin position="20"/>
        <end position="285"/>
    </location>
</feature>
<dbReference type="EMBL" id="LR586016">
    <property type="protein sequence ID" value="VIP04953.1"/>
    <property type="molecule type" value="Genomic_DNA"/>
</dbReference>
<organism evidence="9">
    <name type="scientific">Tuwongella immobilis</name>
    <dbReference type="NCBI Taxonomy" id="692036"/>
    <lineage>
        <taxon>Bacteria</taxon>
        <taxon>Pseudomonadati</taxon>
        <taxon>Planctomycetota</taxon>
        <taxon>Planctomycetia</taxon>
        <taxon>Gemmatales</taxon>
        <taxon>Gemmataceae</taxon>
        <taxon>Tuwongella</taxon>
    </lineage>
</organism>
<dbReference type="RefSeq" id="WP_232056326.1">
    <property type="nucleotide sequence ID" value="NZ_LR593887.1"/>
</dbReference>
<dbReference type="NCBIfam" id="TIGR02127">
    <property type="entry name" value="pyrF_sub2"/>
    <property type="match status" value="1"/>
</dbReference>
<dbReference type="PANTHER" id="PTHR43375:SF1">
    <property type="entry name" value="OROTIDINE 5'-PHOSPHATE DECARBOXYLASE"/>
    <property type="match status" value="1"/>
</dbReference>
<dbReference type="EC" id="4.1.1.23" evidence="7"/>
<evidence type="ECO:0000256" key="1">
    <source>
        <dbReference type="ARBA" id="ARBA00004861"/>
    </source>
</evidence>
<dbReference type="AlphaFoldDB" id="A0A6C2YUW3"/>
<dbReference type="SMART" id="SM00934">
    <property type="entry name" value="OMPdecase"/>
    <property type="match status" value="1"/>
</dbReference>
<dbReference type="HAMAP" id="MF_01215">
    <property type="entry name" value="OMPdecase_type2"/>
    <property type="match status" value="1"/>
</dbReference>
<dbReference type="EMBL" id="LR593887">
    <property type="protein sequence ID" value="VTS07264.1"/>
    <property type="molecule type" value="Genomic_DNA"/>
</dbReference>
<dbReference type="InterPro" id="IPR011060">
    <property type="entry name" value="RibuloseP-bd_barrel"/>
</dbReference>
<feature type="active site" description="Proton donor" evidence="7">
    <location>
        <position position="107"/>
    </location>
</feature>
<accession>A0A6C2YUW3</accession>
<dbReference type="Pfam" id="PF00215">
    <property type="entry name" value="OMPdecase"/>
    <property type="match status" value="1"/>
</dbReference>
<keyword evidence="10" id="KW-1185">Reference proteome</keyword>